<evidence type="ECO:0000313" key="1">
    <source>
        <dbReference type="EMBL" id="PSK95806.1"/>
    </source>
</evidence>
<dbReference type="AlphaFoldDB" id="A0A2P8DF06"/>
<sequence length="111" mass="12194">MTDSTPVPGRGTVVTDTASGQWGTVDSIQGDRAYVRGPGNAPLFLARLDNLKPGSPHPAKKVYVVEGRDHGGAAWQEIVTFDTREEAHDHRRQLTFGCSQHYRVRPRIISA</sequence>
<reference evidence="1 2" key="1">
    <citation type="submission" date="2018-03" db="EMBL/GenBank/DDBJ databases">
        <title>Genomic Encyclopedia of Archaeal and Bacterial Type Strains, Phase II (KMG-II): from individual species to whole genera.</title>
        <authorList>
            <person name="Goeker M."/>
        </authorList>
    </citation>
    <scope>NUCLEOTIDE SEQUENCE [LARGE SCALE GENOMIC DNA]</scope>
    <source>
        <strain evidence="1 2">DSM 45211</strain>
    </source>
</reference>
<protein>
    <submittedName>
        <fullName evidence="1">Uncharacterized protein</fullName>
    </submittedName>
</protein>
<evidence type="ECO:0000313" key="2">
    <source>
        <dbReference type="Proteomes" id="UP000243528"/>
    </source>
</evidence>
<proteinExistence type="predicted"/>
<dbReference type="Proteomes" id="UP000243528">
    <property type="component" value="Unassembled WGS sequence"/>
</dbReference>
<accession>A0A2P8DF06</accession>
<keyword evidence="2" id="KW-1185">Reference proteome</keyword>
<dbReference type="RefSeq" id="WP_106539804.1">
    <property type="nucleotide sequence ID" value="NZ_PYGE01000028.1"/>
</dbReference>
<organism evidence="1 2">
    <name type="scientific">Haloactinopolyspora alba</name>
    <dbReference type="NCBI Taxonomy" id="648780"/>
    <lineage>
        <taxon>Bacteria</taxon>
        <taxon>Bacillati</taxon>
        <taxon>Actinomycetota</taxon>
        <taxon>Actinomycetes</taxon>
        <taxon>Jiangellales</taxon>
        <taxon>Jiangellaceae</taxon>
        <taxon>Haloactinopolyspora</taxon>
    </lineage>
</organism>
<name>A0A2P8DF06_9ACTN</name>
<dbReference type="EMBL" id="PYGE01000028">
    <property type="protein sequence ID" value="PSK95806.1"/>
    <property type="molecule type" value="Genomic_DNA"/>
</dbReference>
<comment type="caution">
    <text evidence="1">The sequence shown here is derived from an EMBL/GenBank/DDBJ whole genome shotgun (WGS) entry which is preliminary data.</text>
</comment>
<gene>
    <name evidence="1" type="ORF">CLV30_12858</name>
</gene>